<reference evidence="2" key="2">
    <citation type="journal article" date="2023" name="Infect Dis Poverty">
        <title>Chromosome-scale genome of the human blood fluke Schistosoma mekongi and its implications for public health.</title>
        <authorList>
            <person name="Zhou M."/>
            <person name="Xu L."/>
            <person name="Xu D."/>
            <person name="Chen W."/>
            <person name="Khan J."/>
            <person name="Hu Y."/>
            <person name="Huang H."/>
            <person name="Wei H."/>
            <person name="Zhang Y."/>
            <person name="Chusongsang P."/>
            <person name="Tanasarnprasert K."/>
            <person name="Hu X."/>
            <person name="Limpanont Y."/>
            <person name="Lv Z."/>
        </authorList>
    </citation>
    <scope>NUCLEOTIDE SEQUENCE</scope>
    <source>
        <strain evidence="2">LV_2022a</strain>
    </source>
</reference>
<protein>
    <submittedName>
        <fullName evidence="2">Uncharacterized protein</fullName>
    </submittedName>
</protein>
<feature type="region of interest" description="Disordered" evidence="1">
    <location>
        <begin position="48"/>
        <end position="69"/>
    </location>
</feature>
<evidence type="ECO:0000256" key="1">
    <source>
        <dbReference type="SAM" id="MobiDB-lite"/>
    </source>
</evidence>
<gene>
    <name evidence="2" type="ORF">MN116_008471</name>
</gene>
<dbReference type="EMBL" id="JALJAT010000008">
    <property type="protein sequence ID" value="KAK4467642.1"/>
    <property type="molecule type" value="Genomic_DNA"/>
</dbReference>
<dbReference type="Proteomes" id="UP001292079">
    <property type="component" value="Unassembled WGS sequence"/>
</dbReference>
<keyword evidence="3" id="KW-1185">Reference proteome</keyword>
<feature type="compositionally biased region" description="Low complexity" evidence="1">
    <location>
        <begin position="48"/>
        <end position="63"/>
    </location>
</feature>
<organism evidence="2 3">
    <name type="scientific">Schistosoma mekongi</name>
    <name type="common">Parasitic worm</name>
    <dbReference type="NCBI Taxonomy" id="38744"/>
    <lineage>
        <taxon>Eukaryota</taxon>
        <taxon>Metazoa</taxon>
        <taxon>Spiralia</taxon>
        <taxon>Lophotrochozoa</taxon>
        <taxon>Platyhelminthes</taxon>
        <taxon>Trematoda</taxon>
        <taxon>Digenea</taxon>
        <taxon>Strigeidida</taxon>
        <taxon>Schistosomatoidea</taxon>
        <taxon>Schistosomatidae</taxon>
        <taxon>Schistosoma</taxon>
    </lineage>
</organism>
<reference evidence="2" key="1">
    <citation type="submission" date="2022-04" db="EMBL/GenBank/DDBJ databases">
        <authorList>
            <person name="Xu L."/>
            <person name="Lv Z."/>
        </authorList>
    </citation>
    <scope>NUCLEOTIDE SEQUENCE</scope>
    <source>
        <strain evidence="2">LV_2022a</strain>
    </source>
</reference>
<sequence>MVTFYIHIIKDKSFFDVSPKNLTSFHLNYQCLTQNQYLSSKYTTTTTTTNTNTNANTNSGTTNHHISNNKPPRINYVQQFTINQVQPTKTTCWQYANHQLNETTTKNDYSKYMSKKKFPKYSLHKYDPIDETSDMSIIETERELEMETEVETDEIQSINQYNMNSEKRTSLNYAKRENSLDFNIFNTMPCTLPLPVLVPIPIITPYLTTNNSNITKNSSKCCLITGNHSTDTNLLSSNQLVVSLS</sequence>
<evidence type="ECO:0000313" key="2">
    <source>
        <dbReference type="EMBL" id="KAK4467642.1"/>
    </source>
</evidence>
<name>A0AAE1Z5J8_SCHME</name>
<proteinExistence type="predicted"/>
<evidence type="ECO:0000313" key="3">
    <source>
        <dbReference type="Proteomes" id="UP001292079"/>
    </source>
</evidence>
<accession>A0AAE1Z5J8</accession>
<comment type="caution">
    <text evidence="2">The sequence shown here is derived from an EMBL/GenBank/DDBJ whole genome shotgun (WGS) entry which is preliminary data.</text>
</comment>
<dbReference type="AlphaFoldDB" id="A0AAE1Z5J8"/>